<dbReference type="Gene3D" id="3.10.310.30">
    <property type="match status" value="1"/>
</dbReference>
<dbReference type="InterPro" id="IPR001667">
    <property type="entry name" value="DDH_dom"/>
</dbReference>
<dbReference type="Gene3D" id="3.90.1640.30">
    <property type="match status" value="1"/>
</dbReference>
<dbReference type="Pfam" id="PF17768">
    <property type="entry name" value="RecJ_OB"/>
    <property type="match status" value="1"/>
</dbReference>
<keyword evidence="4 9" id="KW-0378">Hydrolase</keyword>
<dbReference type="GO" id="GO:0006281">
    <property type="term" value="P:DNA repair"/>
    <property type="evidence" value="ECO:0007669"/>
    <property type="project" value="InterPro"/>
</dbReference>
<dbReference type="HOGENOM" id="CLU_009736_5_1_5"/>
<dbReference type="Pfam" id="PF01368">
    <property type="entry name" value="DHH"/>
    <property type="match status" value="1"/>
</dbReference>
<evidence type="ECO:0000259" key="8">
    <source>
        <dbReference type="Pfam" id="PF17768"/>
    </source>
</evidence>
<evidence type="ECO:0000313" key="9">
    <source>
        <dbReference type="EMBL" id="AEP09368.1"/>
    </source>
</evidence>
<evidence type="ECO:0000256" key="5">
    <source>
        <dbReference type="ARBA" id="ARBA00022839"/>
    </source>
</evidence>
<dbReference type="InterPro" id="IPR004610">
    <property type="entry name" value="RecJ"/>
</dbReference>
<feature type="domain" description="DDH" evidence="6">
    <location>
        <begin position="91"/>
        <end position="248"/>
    </location>
</feature>
<evidence type="ECO:0000256" key="1">
    <source>
        <dbReference type="ARBA" id="ARBA00005915"/>
    </source>
</evidence>
<dbReference type="OrthoDB" id="9809852at2"/>
<keyword evidence="10" id="KW-1185">Reference proteome</keyword>
<feature type="domain" description="RecJ OB" evidence="8">
    <location>
        <begin position="480"/>
        <end position="591"/>
    </location>
</feature>
<dbReference type="AlphaFoldDB" id="G2KN35"/>
<dbReference type="RefSeq" id="WP_014102591.1">
    <property type="nucleotide sequence ID" value="NC_016026.1"/>
</dbReference>
<dbReference type="EMBL" id="CP002382">
    <property type="protein sequence ID" value="AEP09368.1"/>
    <property type="molecule type" value="Genomic_DNA"/>
</dbReference>
<dbReference type="GO" id="GO:0008409">
    <property type="term" value="F:5'-3' exonuclease activity"/>
    <property type="evidence" value="ECO:0007669"/>
    <property type="project" value="InterPro"/>
</dbReference>
<dbReference type="InterPro" id="IPR051673">
    <property type="entry name" value="SSDNA_exonuclease_RecJ"/>
</dbReference>
<comment type="similarity">
    <text evidence="1">Belongs to the RecJ family.</text>
</comment>
<dbReference type="InterPro" id="IPR003156">
    <property type="entry name" value="DHHA1_dom"/>
</dbReference>
<dbReference type="Pfam" id="PF02272">
    <property type="entry name" value="DHHA1"/>
    <property type="match status" value="1"/>
</dbReference>
<dbReference type="SUPFAM" id="SSF64182">
    <property type="entry name" value="DHH phosphoesterases"/>
    <property type="match status" value="1"/>
</dbReference>
<accession>G2KN35</accession>
<gene>
    <name evidence="9" type="primary">recJ</name>
    <name evidence="9" type="ordered locus">MICA_1038</name>
</gene>
<dbReference type="STRING" id="856793.MICA_1038"/>
<evidence type="ECO:0000259" key="6">
    <source>
        <dbReference type="Pfam" id="PF01368"/>
    </source>
</evidence>
<dbReference type="GO" id="GO:0003676">
    <property type="term" value="F:nucleic acid binding"/>
    <property type="evidence" value="ECO:0007669"/>
    <property type="project" value="InterPro"/>
</dbReference>
<evidence type="ECO:0000313" key="10">
    <source>
        <dbReference type="Proteomes" id="UP000009286"/>
    </source>
</evidence>
<protein>
    <recommendedName>
        <fullName evidence="2">Single-stranded-DNA-specific exonuclease RecJ</fullName>
    </recommendedName>
</protein>
<dbReference type="PANTHER" id="PTHR30255">
    <property type="entry name" value="SINGLE-STRANDED-DNA-SPECIFIC EXONUCLEASE RECJ"/>
    <property type="match status" value="1"/>
</dbReference>
<dbReference type="InterPro" id="IPR038763">
    <property type="entry name" value="DHH_sf"/>
</dbReference>
<proteinExistence type="inferred from homology"/>
<keyword evidence="3" id="KW-0540">Nuclease</keyword>
<dbReference type="InterPro" id="IPR041122">
    <property type="entry name" value="RecJ_OB"/>
</dbReference>
<feature type="domain" description="DHHA1" evidence="7">
    <location>
        <begin position="372"/>
        <end position="463"/>
    </location>
</feature>
<keyword evidence="5 9" id="KW-0269">Exonuclease</keyword>
<evidence type="ECO:0000256" key="3">
    <source>
        <dbReference type="ARBA" id="ARBA00022722"/>
    </source>
</evidence>
<sequence>MAQTILNVDRSIMQSRWVYSPANGDDVARMVQGHGLPEIVARLLAARSVVPDDVEKFLTPKLSRDFPDPFRLKGMDALANDLADAVINGRKIAVFGDFDVDGATSTAILVRFFRHCGLDTPLYIPDRMKEGYGPNINALNTLKQNGADLVIMADCGTTAFDVVEQGRNLGLDIVILDHHEAEDKLPVANHIINPKRRDDDSGYDMLAACGVAFMTCVAMNKVLRERGFFGARGDAPLKDWIDILALGTVCDMVPLNGPNRLFVKYGLEKMATTNNPGLAALLQVAGVKNAPDAYTCGFMLGPRINAGGRIHKADLGAKLLSTDDAEEAKNIAWTLNDCNDKRKDMQSEMMDQALKMVADLGLDQHPAILVGDESWHPGLNGLVAGRLVEKYKKPAAVIAYAPGHDVALEGRGSGRSIPGINIAAAFIDARHENLIVKGGGHAMAAGFTILPDQIPTFRDFFYKHIAAQAAGRVVVNETHVDGVLSVRGANLPLMKTLAQVGPFGQANPEPVFVLPDVKIFSADLVGTDHVRTLIVDSDGGGTRMKAMAFRAANTPVGQTLLSGAGRTVHLLGRLKINEWQGKESVEFHIEDVATTV</sequence>
<dbReference type="PANTHER" id="PTHR30255:SF2">
    <property type="entry name" value="SINGLE-STRANDED-DNA-SPECIFIC EXONUCLEASE RECJ"/>
    <property type="match status" value="1"/>
</dbReference>
<organism evidence="9 10">
    <name type="scientific">Micavibrio aeruginosavorus (strain ARL-13)</name>
    <dbReference type="NCBI Taxonomy" id="856793"/>
    <lineage>
        <taxon>Bacteria</taxon>
        <taxon>Pseudomonadati</taxon>
        <taxon>Bdellovibrionota</taxon>
        <taxon>Bdellovibrionia</taxon>
        <taxon>Bdellovibrionales</taxon>
        <taxon>Pseudobdellovibrionaceae</taxon>
        <taxon>Micavibrio</taxon>
    </lineage>
</organism>
<dbReference type="NCBIfam" id="TIGR00644">
    <property type="entry name" value="recJ"/>
    <property type="match status" value="1"/>
</dbReference>
<evidence type="ECO:0000256" key="2">
    <source>
        <dbReference type="ARBA" id="ARBA00019841"/>
    </source>
</evidence>
<evidence type="ECO:0000259" key="7">
    <source>
        <dbReference type="Pfam" id="PF02272"/>
    </source>
</evidence>
<name>G2KN35_MICAA</name>
<dbReference type="eggNOG" id="COG0608">
    <property type="taxonomic scope" value="Bacteria"/>
</dbReference>
<dbReference type="GO" id="GO:0006310">
    <property type="term" value="P:DNA recombination"/>
    <property type="evidence" value="ECO:0007669"/>
    <property type="project" value="InterPro"/>
</dbReference>
<dbReference type="KEGG" id="mai:MICA_1038"/>
<dbReference type="Proteomes" id="UP000009286">
    <property type="component" value="Chromosome"/>
</dbReference>
<evidence type="ECO:0000256" key="4">
    <source>
        <dbReference type="ARBA" id="ARBA00022801"/>
    </source>
</evidence>
<reference evidence="9 10" key="1">
    <citation type="journal article" date="2011" name="BMC Genomics">
        <title>Genomic insights into an obligate epibiotic bacterial predator: Micavibrio aeruginosavorus ARL-13.</title>
        <authorList>
            <person name="Wang Z."/>
            <person name="Kadouri D."/>
            <person name="Wu M."/>
        </authorList>
    </citation>
    <scope>NUCLEOTIDE SEQUENCE [LARGE SCALE GENOMIC DNA]</scope>
    <source>
        <strain evidence="9 10">ARL-13</strain>
    </source>
</reference>